<dbReference type="GeneID" id="17266202"/>
<dbReference type="RefSeq" id="XP_005773084.1">
    <property type="nucleotide sequence ID" value="XM_005773027.1"/>
</dbReference>
<comment type="subcellular location">
    <subcellularLocation>
        <location evidence="1">Membrane</location>
        <topology evidence="1">Multi-pass membrane protein</topology>
    </subcellularLocation>
</comment>
<keyword evidence="4 6" id="KW-1133">Transmembrane helix</keyword>
<evidence type="ECO:0000313" key="8">
    <source>
        <dbReference type="Proteomes" id="UP000013827"/>
    </source>
</evidence>
<dbReference type="KEGG" id="ehx:EMIHUDRAFT_123906"/>
<evidence type="ECO:0000256" key="6">
    <source>
        <dbReference type="RuleBase" id="RU363053"/>
    </source>
</evidence>
<sequence length="193" mass="20716">MNRALPTRLLAAYDGLLTRHRLATTTVSGALLGGAGDVVVQHAAASSDVDRTAAFFIFGGVLTGPINYRWLDFLAAASRSIAPQGGAASLAAKVALQSTVMQPLIYLPSFYLTNALVRRWSVAEAAEHVRAEYADTLRRLWLFWTPSVCFAFGVLPLRLQAVFFAGVGFAWNVVLSAYNGAGPQRVASVSQEQ</sequence>
<evidence type="ECO:0000256" key="3">
    <source>
        <dbReference type="ARBA" id="ARBA00022692"/>
    </source>
</evidence>
<keyword evidence="5 6" id="KW-0472">Membrane</keyword>
<dbReference type="GO" id="GO:0005737">
    <property type="term" value="C:cytoplasm"/>
    <property type="evidence" value="ECO:0007669"/>
    <property type="project" value="TreeGrafter"/>
</dbReference>
<dbReference type="EnsemblProtists" id="EOD20655">
    <property type="protein sequence ID" value="EOD20655"/>
    <property type="gene ID" value="EMIHUDRAFT_123906"/>
</dbReference>
<proteinExistence type="inferred from homology"/>
<keyword evidence="3 6" id="KW-0812">Transmembrane</keyword>
<dbReference type="Pfam" id="PF04117">
    <property type="entry name" value="Mpv17_PMP22"/>
    <property type="match status" value="1"/>
</dbReference>
<evidence type="ECO:0000256" key="4">
    <source>
        <dbReference type="ARBA" id="ARBA00022989"/>
    </source>
</evidence>
<reference evidence="8" key="1">
    <citation type="journal article" date="2013" name="Nature">
        <title>Pan genome of the phytoplankton Emiliania underpins its global distribution.</title>
        <authorList>
            <person name="Read B.A."/>
            <person name="Kegel J."/>
            <person name="Klute M.J."/>
            <person name="Kuo A."/>
            <person name="Lefebvre S.C."/>
            <person name="Maumus F."/>
            <person name="Mayer C."/>
            <person name="Miller J."/>
            <person name="Monier A."/>
            <person name="Salamov A."/>
            <person name="Young J."/>
            <person name="Aguilar M."/>
            <person name="Claverie J.M."/>
            <person name="Frickenhaus S."/>
            <person name="Gonzalez K."/>
            <person name="Herman E.K."/>
            <person name="Lin Y.C."/>
            <person name="Napier J."/>
            <person name="Ogata H."/>
            <person name="Sarno A.F."/>
            <person name="Shmutz J."/>
            <person name="Schroeder D."/>
            <person name="de Vargas C."/>
            <person name="Verret F."/>
            <person name="von Dassow P."/>
            <person name="Valentin K."/>
            <person name="Van de Peer Y."/>
            <person name="Wheeler G."/>
            <person name="Dacks J.B."/>
            <person name="Delwiche C.F."/>
            <person name="Dyhrman S.T."/>
            <person name="Glockner G."/>
            <person name="John U."/>
            <person name="Richards T."/>
            <person name="Worden A.Z."/>
            <person name="Zhang X."/>
            <person name="Grigoriev I.V."/>
            <person name="Allen A.E."/>
            <person name="Bidle K."/>
            <person name="Borodovsky M."/>
            <person name="Bowler C."/>
            <person name="Brownlee C."/>
            <person name="Cock J.M."/>
            <person name="Elias M."/>
            <person name="Gladyshev V.N."/>
            <person name="Groth M."/>
            <person name="Guda C."/>
            <person name="Hadaegh A."/>
            <person name="Iglesias-Rodriguez M.D."/>
            <person name="Jenkins J."/>
            <person name="Jones B.M."/>
            <person name="Lawson T."/>
            <person name="Leese F."/>
            <person name="Lindquist E."/>
            <person name="Lobanov A."/>
            <person name="Lomsadze A."/>
            <person name="Malik S.B."/>
            <person name="Marsh M.E."/>
            <person name="Mackinder L."/>
            <person name="Mock T."/>
            <person name="Mueller-Roeber B."/>
            <person name="Pagarete A."/>
            <person name="Parker M."/>
            <person name="Probert I."/>
            <person name="Quesneville H."/>
            <person name="Raines C."/>
            <person name="Rensing S.A."/>
            <person name="Riano-Pachon D.M."/>
            <person name="Richier S."/>
            <person name="Rokitta S."/>
            <person name="Shiraiwa Y."/>
            <person name="Soanes D.M."/>
            <person name="van der Giezen M."/>
            <person name="Wahlund T.M."/>
            <person name="Williams B."/>
            <person name="Wilson W."/>
            <person name="Wolfe G."/>
            <person name="Wurch L.L."/>
        </authorList>
    </citation>
    <scope>NUCLEOTIDE SEQUENCE</scope>
</reference>
<reference evidence="7" key="2">
    <citation type="submission" date="2024-10" db="UniProtKB">
        <authorList>
            <consortium name="EnsemblProtists"/>
        </authorList>
    </citation>
    <scope>IDENTIFICATION</scope>
</reference>
<dbReference type="PANTHER" id="PTHR11266:SF21">
    <property type="entry name" value="ACT DOMAIN-CONTAINING PROTEIN"/>
    <property type="match status" value="1"/>
</dbReference>
<evidence type="ECO:0000256" key="5">
    <source>
        <dbReference type="ARBA" id="ARBA00023136"/>
    </source>
</evidence>
<comment type="caution">
    <text evidence="6">Lacks conserved residue(s) required for the propagation of feature annotation.</text>
</comment>
<keyword evidence="8" id="KW-1185">Reference proteome</keyword>
<evidence type="ECO:0000313" key="7">
    <source>
        <dbReference type="EnsemblProtists" id="EOD20655"/>
    </source>
</evidence>
<organism evidence="7 8">
    <name type="scientific">Emiliania huxleyi (strain CCMP1516)</name>
    <dbReference type="NCBI Taxonomy" id="280463"/>
    <lineage>
        <taxon>Eukaryota</taxon>
        <taxon>Haptista</taxon>
        <taxon>Haptophyta</taxon>
        <taxon>Prymnesiophyceae</taxon>
        <taxon>Isochrysidales</taxon>
        <taxon>Noelaerhabdaceae</taxon>
        <taxon>Emiliania</taxon>
    </lineage>
</organism>
<evidence type="ECO:0000256" key="2">
    <source>
        <dbReference type="ARBA" id="ARBA00006824"/>
    </source>
</evidence>
<comment type="similarity">
    <text evidence="2 6">Belongs to the peroxisomal membrane protein PXMP2/4 family.</text>
</comment>
<feature type="transmembrane region" description="Helical" evidence="6">
    <location>
        <begin position="140"/>
        <end position="157"/>
    </location>
</feature>
<dbReference type="HOGENOM" id="CLU_1412248_0_0_1"/>
<dbReference type="GO" id="GO:0016020">
    <property type="term" value="C:membrane"/>
    <property type="evidence" value="ECO:0007669"/>
    <property type="project" value="UniProtKB-SubCell"/>
</dbReference>
<evidence type="ECO:0000256" key="1">
    <source>
        <dbReference type="ARBA" id="ARBA00004141"/>
    </source>
</evidence>
<dbReference type="PaxDb" id="2903-EOD20655"/>
<accession>A0A0D3JAX0</accession>
<dbReference type="AlphaFoldDB" id="A0A0D3JAX0"/>
<dbReference type="InterPro" id="IPR007248">
    <property type="entry name" value="Mpv17_PMP22"/>
</dbReference>
<protein>
    <submittedName>
        <fullName evidence="7">Uncharacterized protein</fullName>
    </submittedName>
</protein>
<dbReference type="Proteomes" id="UP000013827">
    <property type="component" value="Unassembled WGS sequence"/>
</dbReference>
<dbReference type="PANTHER" id="PTHR11266">
    <property type="entry name" value="PEROXISOMAL MEMBRANE PROTEIN 2, PXMP2 MPV17"/>
    <property type="match status" value="1"/>
</dbReference>
<name>A0A0D3JAX0_EMIH1</name>